<dbReference type="InterPro" id="IPR045582">
    <property type="entry name" value="Trehalase-like_N"/>
</dbReference>
<protein>
    <recommendedName>
        <fullName evidence="2">Trehalase-like N-terminal domain-containing protein</fullName>
    </recommendedName>
</protein>
<sequence>MEWTGEPGIGEHAFLSDCGTAALLDPYGTIDWLCVPDFDSPPLLWSLLDRDRGGSWSMHVEDAVPTRLTYAADTLVAETLWEGPGCRLLSQDLLAVRPDGEGLRPIGVLVRFLTCLEGRARIRSTFRAGPDLGRARAEWTAVEDGALRLREGVLLSGGTAPVLDGEGDPAYRVGLAAGESTSLVLDHSRGDRQYGVEEARTLLEDSRRAWRDWASRTSYEGEGPSTCGIPPWCCAGSCTRRAEGWSPRPRPRFRNGPADPGTGTTATSGTAMRPWSCCPSSGSDTPTRPVPTCGTC</sequence>
<proteinExistence type="predicted"/>
<feature type="region of interest" description="Disordered" evidence="1">
    <location>
        <begin position="242"/>
        <end position="271"/>
    </location>
</feature>
<keyword evidence="4" id="KW-1185">Reference proteome</keyword>
<reference evidence="3 4" key="1">
    <citation type="journal article" date="2014" name="Int. J. Syst. Evol. Microbiol.">
        <title>Complete genome sequence of Corynebacterium casei LMG S-19264T (=DSM 44701T), isolated from a smear-ripened cheese.</title>
        <authorList>
            <consortium name="US DOE Joint Genome Institute (JGI-PGF)"/>
            <person name="Walter F."/>
            <person name="Albersmeier A."/>
            <person name="Kalinowski J."/>
            <person name="Ruckert C."/>
        </authorList>
    </citation>
    <scope>NUCLEOTIDE SEQUENCE [LARGE SCALE GENOMIC DNA]</scope>
    <source>
        <strain evidence="3 4">KCTC 19473</strain>
    </source>
</reference>
<name>A0A918XCC7_9ACTN</name>
<feature type="compositionally biased region" description="Low complexity" evidence="1">
    <location>
        <begin position="256"/>
        <end position="271"/>
    </location>
</feature>
<evidence type="ECO:0000256" key="1">
    <source>
        <dbReference type="SAM" id="MobiDB-lite"/>
    </source>
</evidence>
<organism evidence="3 4">
    <name type="scientific">Nocardiopsis kunsanensis</name>
    <dbReference type="NCBI Taxonomy" id="141693"/>
    <lineage>
        <taxon>Bacteria</taxon>
        <taxon>Bacillati</taxon>
        <taxon>Actinomycetota</taxon>
        <taxon>Actinomycetes</taxon>
        <taxon>Streptosporangiales</taxon>
        <taxon>Nocardiopsidaceae</taxon>
        <taxon>Nocardiopsis</taxon>
    </lineage>
</organism>
<comment type="caution">
    <text evidence="3">The sequence shown here is derived from an EMBL/GenBank/DDBJ whole genome shotgun (WGS) entry which is preliminary data.</text>
</comment>
<dbReference type="Proteomes" id="UP000654947">
    <property type="component" value="Unassembled WGS sequence"/>
</dbReference>
<evidence type="ECO:0000313" key="4">
    <source>
        <dbReference type="Proteomes" id="UP000654947"/>
    </source>
</evidence>
<dbReference type="AlphaFoldDB" id="A0A918XCC7"/>
<feature type="domain" description="Trehalase-like N-terminal" evidence="2">
    <location>
        <begin position="7"/>
        <end position="146"/>
    </location>
</feature>
<gene>
    <name evidence="3" type="ORF">GCM10007147_20120</name>
</gene>
<evidence type="ECO:0000259" key="2">
    <source>
        <dbReference type="Pfam" id="PF19291"/>
    </source>
</evidence>
<dbReference type="Pfam" id="PF19291">
    <property type="entry name" value="TREH_N"/>
    <property type="match status" value="1"/>
</dbReference>
<evidence type="ECO:0000313" key="3">
    <source>
        <dbReference type="EMBL" id="GHD24277.1"/>
    </source>
</evidence>
<accession>A0A918XCC7</accession>
<dbReference type="EMBL" id="BMXL01000008">
    <property type="protein sequence ID" value="GHD24277.1"/>
    <property type="molecule type" value="Genomic_DNA"/>
</dbReference>